<sequence>MRAVGVAGEVMLTLGVLVALFVVWQLWWTDVVAGRQQEATVEQFRASIGGATGRETQPDLSVAPENPAPSDQPPPAVTPPGATDVFGIVYVPRWGEDYAVPLAEGVEVATVLNEGNIGHYPETAMPGGVGNFATAAHRQSFGAAYRHVEELRPGDPIVVETAEGWFVYRVTEDYIVTPDRVDVVAPVPGQPGVEPTRRLITLTTCHPLYSAAQRWITHGELTEWYPRAGGAPAQLMEEP</sequence>
<dbReference type="InterPro" id="IPR023365">
    <property type="entry name" value="Sortase_dom-sf"/>
</dbReference>
<proteinExistence type="predicted"/>
<dbReference type="Proteomes" id="UP000250222">
    <property type="component" value="Unassembled WGS sequence"/>
</dbReference>
<dbReference type="OrthoDB" id="5242879at2"/>
<dbReference type="NCBIfam" id="NF033747">
    <property type="entry name" value="class_E_sortase"/>
    <property type="match status" value="1"/>
</dbReference>
<dbReference type="AlphaFoldDB" id="A0A2Y9ANP6"/>
<evidence type="ECO:0000256" key="4">
    <source>
        <dbReference type="SAM" id="Phobius"/>
    </source>
</evidence>
<organism evidence="5 6">
    <name type="scientific">Georgenia satyanarayanai</name>
    <dbReference type="NCBI Taxonomy" id="860221"/>
    <lineage>
        <taxon>Bacteria</taxon>
        <taxon>Bacillati</taxon>
        <taxon>Actinomycetota</taxon>
        <taxon>Actinomycetes</taxon>
        <taxon>Micrococcales</taxon>
        <taxon>Bogoriellaceae</taxon>
        <taxon>Georgenia</taxon>
    </lineage>
</organism>
<evidence type="ECO:0000313" key="6">
    <source>
        <dbReference type="Proteomes" id="UP000250222"/>
    </source>
</evidence>
<feature type="active site" description="Proton donor/acceptor" evidence="2">
    <location>
        <position position="137"/>
    </location>
</feature>
<dbReference type="RefSeq" id="WP_110853468.1">
    <property type="nucleotide sequence ID" value="NZ_QKLZ01000015.1"/>
</dbReference>
<feature type="active site" description="Acyl-thioester intermediate" evidence="2">
    <location>
        <position position="205"/>
    </location>
</feature>
<feature type="transmembrane region" description="Helical" evidence="4">
    <location>
        <begin position="6"/>
        <end position="27"/>
    </location>
</feature>
<dbReference type="Pfam" id="PF04203">
    <property type="entry name" value="Sortase"/>
    <property type="match status" value="1"/>
</dbReference>
<dbReference type="InterPro" id="IPR042003">
    <property type="entry name" value="Sortase_E"/>
</dbReference>
<dbReference type="InterPro" id="IPR005754">
    <property type="entry name" value="Sortase"/>
</dbReference>
<reference evidence="5 6" key="1">
    <citation type="submission" date="2016-10" db="EMBL/GenBank/DDBJ databases">
        <authorList>
            <person name="Cai Z."/>
        </authorList>
    </citation>
    <scope>NUCLEOTIDE SEQUENCE [LARGE SCALE GENOMIC DNA]</scope>
    <source>
        <strain evidence="5 6">CGMCC 1.10826</strain>
    </source>
</reference>
<dbReference type="SUPFAM" id="SSF63817">
    <property type="entry name" value="Sortase"/>
    <property type="match status" value="1"/>
</dbReference>
<feature type="compositionally biased region" description="Pro residues" evidence="3">
    <location>
        <begin position="66"/>
        <end position="78"/>
    </location>
</feature>
<evidence type="ECO:0000256" key="3">
    <source>
        <dbReference type="SAM" id="MobiDB-lite"/>
    </source>
</evidence>
<keyword evidence="4" id="KW-1133">Transmembrane helix</keyword>
<dbReference type="EMBL" id="UETB01000015">
    <property type="protein sequence ID" value="SSA46091.1"/>
    <property type="molecule type" value="Genomic_DNA"/>
</dbReference>
<dbReference type="GO" id="GO:0016787">
    <property type="term" value="F:hydrolase activity"/>
    <property type="evidence" value="ECO:0007669"/>
    <property type="project" value="UniProtKB-KW"/>
</dbReference>
<keyword evidence="4" id="KW-0812">Transmembrane</keyword>
<dbReference type="InterPro" id="IPR053465">
    <property type="entry name" value="Sortase_Class_E"/>
</dbReference>
<evidence type="ECO:0000256" key="2">
    <source>
        <dbReference type="PIRSR" id="PIRSR605754-1"/>
    </source>
</evidence>
<gene>
    <name evidence="5" type="ORF">SAMN05216184_11518</name>
</gene>
<evidence type="ECO:0000256" key="1">
    <source>
        <dbReference type="ARBA" id="ARBA00022801"/>
    </source>
</evidence>
<dbReference type="CDD" id="cd05830">
    <property type="entry name" value="Sortase_E"/>
    <property type="match status" value="1"/>
</dbReference>
<protein>
    <submittedName>
        <fullName evidence="5">Sortase A</fullName>
    </submittedName>
</protein>
<dbReference type="Gene3D" id="2.40.260.10">
    <property type="entry name" value="Sortase"/>
    <property type="match status" value="1"/>
</dbReference>
<keyword evidence="4" id="KW-0472">Membrane</keyword>
<evidence type="ECO:0000313" key="5">
    <source>
        <dbReference type="EMBL" id="SSA46091.1"/>
    </source>
</evidence>
<name>A0A2Y9ANP6_9MICO</name>
<keyword evidence="1" id="KW-0378">Hydrolase</keyword>
<accession>A0A2Y9ANP6</accession>
<keyword evidence="6" id="KW-1185">Reference proteome</keyword>
<feature type="region of interest" description="Disordered" evidence="3">
    <location>
        <begin position="49"/>
        <end position="79"/>
    </location>
</feature>